<dbReference type="Gene3D" id="4.10.640.10">
    <property type="entry name" value="Ribosomal protein S18"/>
    <property type="match status" value="1"/>
</dbReference>
<sequence>MLPTLKSSRGIAAAPVSRRFLSSSAALLKAPKSSNYDDSPRNPVDIETLKSDVVWGGSEAQTPFYAKDSYLKLKETVIKSRDPPAVIDAKYTRSFRLGETYNPFDFTLTKVAMDDIAQKNVKMVDPFAKTGIDPMNLYLMPDILSKFLTSTGQIKPRFDTGLSRTNQRKLTAAIRTARSLGLLSTVHRTPRFMPFRNM</sequence>
<dbReference type="PANTHER" id="PTHR13479">
    <property type="entry name" value="30S RIBOSOMAL PROTEIN S18"/>
    <property type="match status" value="1"/>
</dbReference>
<evidence type="ECO:0000256" key="1">
    <source>
        <dbReference type="ARBA" id="ARBA00005589"/>
    </source>
</evidence>
<dbReference type="InterPro" id="IPR001648">
    <property type="entry name" value="Ribosomal_bS18"/>
</dbReference>
<dbReference type="GO" id="GO:0005763">
    <property type="term" value="C:mitochondrial small ribosomal subunit"/>
    <property type="evidence" value="ECO:0007669"/>
    <property type="project" value="TreeGrafter"/>
</dbReference>
<dbReference type="PANTHER" id="PTHR13479:SF40">
    <property type="entry name" value="SMALL RIBOSOMAL SUBUNIT PROTEIN BS18M"/>
    <property type="match status" value="1"/>
</dbReference>
<dbReference type="EMBL" id="QLNQ01000026">
    <property type="protein sequence ID" value="RCK60443.1"/>
    <property type="molecule type" value="Genomic_DNA"/>
</dbReference>
<organism evidence="5 6">
    <name type="scientific">Candida viswanathii</name>
    <dbReference type="NCBI Taxonomy" id="5486"/>
    <lineage>
        <taxon>Eukaryota</taxon>
        <taxon>Fungi</taxon>
        <taxon>Dikarya</taxon>
        <taxon>Ascomycota</taxon>
        <taxon>Saccharomycotina</taxon>
        <taxon>Pichiomycetes</taxon>
        <taxon>Debaryomycetaceae</taxon>
        <taxon>Candida/Lodderomyces clade</taxon>
        <taxon>Candida</taxon>
    </lineage>
</organism>
<proteinExistence type="inferred from homology"/>
<keyword evidence="2 5" id="KW-0689">Ribosomal protein</keyword>
<evidence type="ECO:0000313" key="5">
    <source>
        <dbReference type="EMBL" id="RCK60443.1"/>
    </source>
</evidence>
<dbReference type="GO" id="GO:0032543">
    <property type="term" value="P:mitochondrial translation"/>
    <property type="evidence" value="ECO:0007669"/>
    <property type="project" value="TreeGrafter"/>
</dbReference>
<name>A0A367Y3I3_9ASCO</name>
<dbReference type="STRING" id="5486.A0A367Y3I3"/>
<evidence type="ECO:0000256" key="3">
    <source>
        <dbReference type="ARBA" id="ARBA00023274"/>
    </source>
</evidence>
<comment type="similarity">
    <text evidence="1">Belongs to the bacterial ribosomal protein bS18 family.</text>
</comment>
<dbReference type="AlphaFoldDB" id="A0A367Y3I3"/>
<dbReference type="OrthoDB" id="21463at2759"/>
<protein>
    <recommendedName>
        <fullName evidence="4">Small ribosomal subunit protein bS18m</fullName>
    </recommendedName>
</protein>
<dbReference type="GO" id="GO:0070181">
    <property type="term" value="F:small ribosomal subunit rRNA binding"/>
    <property type="evidence" value="ECO:0007669"/>
    <property type="project" value="TreeGrafter"/>
</dbReference>
<comment type="caution">
    <text evidence="5">The sequence shown here is derived from an EMBL/GenBank/DDBJ whole genome shotgun (WGS) entry which is preliminary data.</text>
</comment>
<evidence type="ECO:0000313" key="6">
    <source>
        <dbReference type="Proteomes" id="UP000253472"/>
    </source>
</evidence>
<dbReference type="InterPro" id="IPR036870">
    <property type="entry name" value="Ribosomal_bS18_sf"/>
</dbReference>
<reference evidence="5 6" key="1">
    <citation type="submission" date="2018-06" db="EMBL/GenBank/DDBJ databases">
        <title>Whole genome sequencing of Candida tropicalis (genome annotated by CSBL at Korea University).</title>
        <authorList>
            <person name="Ahn J."/>
        </authorList>
    </citation>
    <scope>NUCLEOTIDE SEQUENCE [LARGE SCALE GENOMIC DNA]</scope>
    <source>
        <strain evidence="5 6">ATCC 20962</strain>
    </source>
</reference>
<evidence type="ECO:0000256" key="4">
    <source>
        <dbReference type="ARBA" id="ARBA00035264"/>
    </source>
</evidence>
<keyword evidence="6" id="KW-1185">Reference proteome</keyword>
<dbReference type="Pfam" id="PF01084">
    <property type="entry name" value="Ribosomal_S18"/>
    <property type="match status" value="1"/>
</dbReference>
<dbReference type="Proteomes" id="UP000253472">
    <property type="component" value="Unassembled WGS sequence"/>
</dbReference>
<gene>
    <name evidence="5" type="primary">RSM18_1</name>
    <name evidence="5" type="ORF">Cantr_08267</name>
</gene>
<accession>A0A367Y3I3</accession>
<evidence type="ECO:0000256" key="2">
    <source>
        <dbReference type="ARBA" id="ARBA00022980"/>
    </source>
</evidence>
<dbReference type="GO" id="GO:0003735">
    <property type="term" value="F:structural constituent of ribosome"/>
    <property type="evidence" value="ECO:0007669"/>
    <property type="project" value="InterPro"/>
</dbReference>
<dbReference type="SUPFAM" id="SSF46911">
    <property type="entry name" value="Ribosomal protein S18"/>
    <property type="match status" value="1"/>
</dbReference>
<keyword evidence="3" id="KW-0687">Ribonucleoprotein</keyword>